<feature type="compositionally biased region" description="Polar residues" evidence="5">
    <location>
        <begin position="263"/>
        <end position="273"/>
    </location>
</feature>
<evidence type="ECO:0000259" key="6">
    <source>
        <dbReference type="PROSITE" id="PS50048"/>
    </source>
</evidence>
<dbReference type="PROSITE" id="PS00463">
    <property type="entry name" value="ZN2_CY6_FUNGAL_1"/>
    <property type="match status" value="1"/>
</dbReference>
<accession>A0A9W9VE42</accession>
<feature type="region of interest" description="Disordered" evidence="5">
    <location>
        <begin position="1"/>
        <end position="140"/>
    </location>
</feature>
<comment type="caution">
    <text evidence="7">The sequence shown here is derived from an EMBL/GenBank/DDBJ whole genome shotgun (WGS) entry which is preliminary data.</text>
</comment>
<dbReference type="Gene3D" id="4.10.240.10">
    <property type="entry name" value="Zn(2)-C6 fungal-type DNA-binding domain"/>
    <property type="match status" value="1"/>
</dbReference>
<dbReference type="RefSeq" id="XP_056482413.1">
    <property type="nucleotide sequence ID" value="XM_056636383.1"/>
</dbReference>
<reference evidence="7" key="2">
    <citation type="journal article" date="2023" name="IMA Fungus">
        <title>Comparative genomic study of the Penicillium genus elucidates a diverse pangenome and 15 lateral gene transfer events.</title>
        <authorList>
            <person name="Petersen C."/>
            <person name="Sorensen T."/>
            <person name="Nielsen M.R."/>
            <person name="Sondergaard T.E."/>
            <person name="Sorensen J.L."/>
            <person name="Fitzpatrick D.A."/>
            <person name="Frisvad J.C."/>
            <person name="Nielsen K.L."/>
        </authorList>
    </citation>
    <scope>NUCLEOTIDE SEQUENCE</scope>
    <source>
        <strain evidence="7">IBT 29677</strain>
    </source>
</reference>
<dbReference type="InterPro" id="IPR001138">
    <property type="entry name" value="Zn2Cys6_DnaBD"/>
</dbReference>
<evidence type="ECO:0000256" key="3">
    <source>
        <dbReference type="ARBA" id="ARBA00023163"/>
    </source>
</evidence>
<dbReference type="PANTHER" id="PTHR46910">
    <property type="entry name" value="TRANSCRIPTION FACTOR PDR1"/>
    <property type="match status" value="1"/>
</dbReference>
<evidence type="ECO:0000313" key="7">
    <source>
        <dbReference type="EMBL" id="KAJ5378627.1"/>
    </source>
</evidence>
<dbReference type="CDD" id="cd12148">
    <property type="entry name" value="fungal_TF_MHR"/>
    <property type="match status" value="1"/>
</dbReference>
<protein>
    <recommendedName>
        <fullName evidence="6">Zn(2)-C6 fungal-type domain-containing protein</fullName>
    </recommendedName>
</protein>
<dbReference type="SMART" id="SM00066">
    <property type="entry name" value="GAL4"/>
    <property type="match status" value="1"/>
</dbReference>
<sequence>MQPSPFRPPMMGSSSNSLELPPVQAVTSGAFPSTPGMLSAPPSRPGSGMQMAHLLQPMPQGPPPHQQLTSVPFRALQHPRIPDSTSRGRGPPAESGGMSDVPSMGPLPGGLFQTSPIGHHSQAQQKRAYRQRRKDPSCDACRERKVKCDASDSTSCTECLNRKVRCQFTKDTNRRMSTIKQVQDLEKTVAQQKNLLDRYKSERMRPEHSTTEVDEAIVQPVISLPEIDYKPARRPRQPISRDLSGVRSNLRKHGQGILKEPTPYQQQRSQSVVGNDAPSLPPKDLADHLLAQYFNCIHSILPVLHWPSFTADYEKVYRAGTLVGISSEWAAVLFGVFACGAIHTVESEREKEGKEYVRISCGIIDVWQDSFNLDRARAALLASIFLTRSTPNRRVGLLALEMGKPVLINDQDCDIDLPCPVDDRYITESAAIPDGHQTIPLLATIHVVRSLGQLTRTLRWSTLSSATLETFERHFSTCLATFPPYLQPNNDQDLDPRSLAPAIYLQNARLLLYRHNISPYCQPSVRELAMDRCVSIGIDTANIISRCMRSHAGADWRTLFASAAGTLLCTHIWRCSLFLLFQQEFGPALACVQAMAAVGDDRAINASCGRYLAFFLQLLLDRLQRGDTLEEDEEMIAYVSGDMQARSYVFKAKRPFSPGPEKEWPGWEWIEQTVQYLSTGKQRQLQIQREHQQLVEQQRQQEQLHQSQQLQPEIQIRPSHLQQHLPQQMETDSRDVNMEPRQDVSMLQPESSASSEDRRPSSTQSRMTIANNVTIVTWTIAQGVKRGSVRLGGSHMPLPQLPTLENHLTSHRNFNNSRARKEYRAMASNTTKRLQDAEKAAFTQINTVRLNFLNARVKACPARRDMKEMLEHKDKTFLALWEALRDISVNLSTQTAASTDVNSEADERAEFKIPNNATLIRPLSKAVTQAVMNESDACEFDS</sequence>
<organism evidence="7 8">
    <name type="scientific">Penicillium cosmopolitanum</name>
    <dbReference type="NCBI Taxonomy" id="1131564"/>
    <lineage>
        <taxon>Eukaryota</taxon>
        <taxon>Fungi</taxon>
        <taxon>Dikarya</taxon>
        <taxon>Ascomycota</taxon>
        <taxon>Pezizomycotina</taxon>
        <taxon>Eurotiomycetes</taxon>
        <taxon>Eurotiomycetidae</taxon>
        <taxon>Eurotiales</taxon>
        <taxon>Aspergillaceae</taxon>
        <taxon>Penicillium</taxon>
    </lineage>
</organism>
<evidence type="ECO:0000256" key="5">
    <source>
        <dbReference type="SAM" id="MobiDB-lite"/>
    </source>
</evidence>
<evidence type="ECO:0000256" key="1">
    <source>
        <dbReference type="ARBA" id="ARBA00023015"/>
    </source>
</evidence>
<dbReference type="GeneID" id="81375363"/>
<reference evidence="7" key="1">
    <citation type="submission" date="2022-12" db="EMBL/GenBank/DDBJ databases">
        <authorList>
            <person name="Petersen C."/>
        </authorList>
    </citation>
    <scope>NUCLEOTIDE SEQUENCE</scope>
    <source>
        <strain evidence="7">IBT 29677</strain>
    </source>
</reference>
<evidence type="ECO:0000256" key="2">
    <source>
        <dbReference type="ARBA" id="ARBA00023125"/>
    </source>
</evidence>
<dbReference type="GO" id="GO:0000981">
    <property type="term" value="F:DNA-binding transcription factor activity, RNA polymerase II-specific"/>
    <property type="evidence" value="ECO:0007669"/>
    <property type="project" value="InterPro"/>
</dbReference>
<keyword evidence="8" id="KW-1185">Reference proteome</keyword>
<dbReference type="AlphaFoldDB" id="A0A9W9VE42"/>
<keyword evidence="2" id="KW-0238">DNA-binding</keyword>
<dbReference type="InterPro" id="IPR050987">
    <property type="entry name" value="AtrR-like"/>
</dbReference>
<dbReference type="EMBL" id="JAPZBU010000011">
    <property type="protein sequence ID" value="KAJ5378627.1"/>
    <property type="molecule type" value="Genomic_DNA"/>
</dbReference>
<dbReference type="PANTHER" id="PTHR46910:SF1">
    <property type="entry name" value="MISCELLANEOUS ZN(II)2CYS6 TRANSCRIPTION FACTOR (EUROFUNG)-RELATED"/>
    <property type="match status" value="1"/>
</dbReference>
<dbReference type="InterPro" id="IPR036864">
    <property type="entry name" value="Zn2-C6_fun-type_DNA-bd_sf"/>
</dbReference>
<keyword evidence="3" id="KW-0804">Transcription</keyword>
<dbReference type="SUPFAM" id="SSF57701">
    <property type="entry name" value="Zn2/Cys6 DNA-binding domain"/>
    <property type="match status" value="1"/>
</dbReference>
<feature type="region of interest" description="Disordered" evidence="5">
    <location>
        <begin position="254"/>
        <end position="278"/>
    </location>
</feature>
<keyword evidence="1" id="KW-0805">Transcription regulation</keyword>
<evidence type="ECO:0000313" key="8">
    <source>
        <dbReference type="Proteomes" id="UP001147747"/>
    </source>
</evidence>
<dbReference type="GO" id="GO:0008270">
    <property type="term" value="F:zinc ion binding"/>
    <property type="evidence" value="ECO:0007669"/>
    <property type="project" value="InterPro"/>
</dbReference>
<proteinExistence type="predicted"/>
<name>A0A9W9VE42_9EURO</name>
<keyword evidence="4" id="KW-0539">Nucleus</keyword>
<gene>
    <name evidence="7" type="ORF">N7509_011746</name>
</gene>
<feature type="region of interest" description="Disordered" evidence="5">
    <location>
        <begin position="742"/>
        <end position="768"/>
    </location>
</feature>
<dbReference type="OrthoDB" id="2110361at2759"/>
<feature type="domain" description="Zn(2)-C6 fungal-type" evidence="6">
    <location>
        <begin position="137"/>
        <end position="168"/>
    </location>
</feature>
<evidence type="ECO:0000256" key="4">
    <source>
        <dbReference type="ARBA" id="ARBA00023242"/>
    </source>
</evidence>
<dbReference type="GO" id="GO:0003677">
    <property type="term" value="F:DNA binding"/>
    <property type="evidence" value="ECO:0007669"/>
    <property type="project" value="UniProtKB-KW"/>
</dbReference>
<dbReference type="Pfam" id="PF00172">
    <property type="entry name" value="Zn_clus"/>
    <property type="match status" value="1"/>
</dbReference>
<dbReference type="Proteomes" id="UP001147747">
    <property type="component" value="Unassembled WGS sequence"/>
</dbReference>
<dbReference type="CDD" id="cd00067">
    <property type="entry name" value="GAL4"/>
    <property type="match status" value="1"/>
</dbReference>
<dbReference type="PROSITE" id="PS50048">
    <property type="entry name" value="ZN2_CY6_FUNGAL_2"/>
    <property type="match status" value="1"/>
</dbReference>